<dbReference type="CDD" id="cd14687">
    <property type="entry name" value="bZIP_ATF2"/>
    <property type="match status" value="1"/>
</dbReference>
<feature type="domain" description="BZIP" evidence="6">
    <location>
        <begin position="161"/>
        <end position="224"/>
    </location>
</feature>
<feature type="region of interest" description="Disordered" evidence="5">
    <location>
        <begin position="274"/>
        <end position="313"/>
    </location>
</feature>
<dbReference type="GO" id="GO:0005634">
    <property type="term" value="C:nucleus"/>
    <property type="evidence" value="ECO:0007669"/>
    <property type="project" value="UniProtKB-SubCell"/>
</dbReference>
<keyword evidence="3" id="KW-0804">Transcription</keyword>
<feature type="region of interest" description="Disordered" evidence="5">
    <location>
        <begin position="1"/>
        <end position="28"/>
    </location>
</feature>
<organism evidence="7 8">
    <name type="scientific">Claviceps africana</name>
    <dbReference type="NCBI Taxonomy" id="83212"/>
    <lineage>
        <taxon>Eukaryota</taxon>
        <taxon>Fungi</taxon>
        <taxon>Dikarya</taxon>
        <taxon>Ascomycota</taxon>
        <taxon>Pezizomycotina</taxon>
        <taxon>Sordariomycetes</taxon>
        <taxon>Hypocreomycetidae</taxon>
        <taxon>Hypocreales</taxon>
        <taxon>Clavicipitaceae</taxon>
        <taxon>Claviceps</taxon>
    </lineage>
</organism>
<evidence type="ECO:0000256" key="4">
    <source>
        <dbReference type="ARBA" id="ARBA00023242"/>
    </source>
</evidence>
<feature type="compositionally biased region" description="Low complexity" evidence="5">
    <location>
        <begin position="91"/>
        <end position="103"/>
    </location>
</feature>
<gene>
    <name evidence="7" type="ORF">E4U42_004948</name>
</gene>
<evidence type="ECO:0000256" key="3">
    <source>
        <dbReference type="ARBA" id="ARBA00023163"/>
    </source>
</evidence>
<dbReference type="PROSITE" id="PS50217">
    <property type="entry name" value="BZIP"/>
    <property type="match status" value="1"/>
</dbReference>
<keyword evidence="8" id="KW-1185">Reference proteome</keyword>
<reference evidence="7" key="1">
    <citation type="journal article" date="2020" name="bioRxiv">
        <title>Whole genome comparisons of ergot fungi reveals the divergence and evolution of species within the genus Claviceps are the result of varying mechanisms driving genome evolution and host range expansion.</title>
        <authorList>
            <person name="Wyka S.A."/>
            <person name="Mondo S.J."/>
            <person name="Liu M."/>
            <person name="Dettman J."/>
            <person name="Nalam V."/>
            <person name="Broders K.D."/>
        </authorList>
    </citation>
    <scope>NUCLEOTIDE SEQUENCE</scope>
    <source>
        <strain evidence="7">CCC 489</strain>
    </source>
</reference>
<dbReference type="OrthoDB" id="295274at2759"/>
<evidence type="ECO:0000313" key="8">
    <source>
        <dbReference type="Proteomes" id="UP000811619"/>
    </source>
</evidence>
<dbReference type="Pfam" id="PF00170">
    <property type="entry name" value="bZIP_1"/>
    <property type="match status" value="1"/>
</dbReference>
<feature type="compositionally biased region" description="Polar residues" evidence="5">
    <location>
        <begin position="104"/>
        <end position="116"/>
    </location>
</feature>
<dbReference type="AlphaFoldDB" id="A0A8K0J4A1"/>
<evidence type="ECO:0000313" key="7">
    <source>
        <dbReference type="EMBL" id="KAG5923471.1"/>
    </source>
</evidence>
<feature type="compositionally biased region" description="Polar residues" evidence="5">
    <location>
        <begin position="274"/>
        <end position="285"/>
    </location>
</feature>
<name>A0A8K0J4A1_9HYPO</name>
<sequence>MLTANFPTGPTPDAKPDTGGSLTLIAERDSFFDSPGRCLFGDDTMDLTYPDPPSGFLDQFTGSGSTDLYSFHPAFSSMPESSSPTARVSNASEQPASEAPASSKTQPKPATQPSKQAKSKKTSGKPKDAIENEESNATSKPHRQSKRESARSAKTDEAKKPTRRERSLERNRVAASKCRKRKKAWTEKLEEKKSGLEAMHSELQSQYLSLLEESSHLKNHLITHAGCHDPNIDVWINNEASKYVRRLSGENFHRPSSMQSLPSLDNNSVWHSSGNSHYTGLSEGSPTMEGDDSNEEDALKVDFDDDFGEEMFG</sequence>
<dbReference type="PANTHER" id="PTHR19304">
    <property type="entry name" value="CYCLIC-AMP RESPONSE ELEMENT BINDING PROTEIN"/>
    <property type="match status" value="1"/>
</dbReference>
<dbReference type="SMART" id="SM00338">
    <property type="entry name" value="BRLZ"/>
    <property type="match status" value="1"/>
</dbReference>
<keyword evidence="2" id="KW-0805">Transcription regulation</keyword>
<dbReference type="PROSITE" id="PS00036">
    <property type="entry name" value="BZIP_BASIC"/>
    <property type="match status" value="1"/>
</dbReference>
<evidence type="ECO:0000256" key="5">
    <source>
        <dbReference type="SAM" id="MobiDB-lite"/>
    </source>
</evidence>
<feature type="compositionally biased region" description="Acidic residues" evidence="5">
    <location>
        <begin position="303"/>
        <end position="313"/>
    </location>
</feature>
<evidence type="ECO:0000259" key="6">
    <source>
        <dbReference type="PROSITE" id="PS50217"/>
    </source>
</evidence>
<evidence type="ECO:0000256" key="1">
    <source>
        <dbReference type="ARBA" id="ARBA00004123"/>
    </source>
</evidence>
<dbReference type="InterPro" id="IPR051027">
    <property type="entry name" value="bZIP_transcription_factors"/>
</dbReference>
<feature type="compositionally biased region" description="Polar residues" evidence="5">
    <location>
        <begin position="78"/>
        <end position="90"/>
    </location>
</feature>
<feature type="region of interest" description="Disordered" evidence="5">
    <location>
        <begin position="44"/>
        <end position="175"/>
    </location>
</feature>
<dbReference type="EMBL" id="SRPY01000449">
    <property type="protein sequence ID" value="KAG5923471.1"/>
    <property type="molecule type" value="Genomic_DNA"/>
</dbReference>
<proteinExistence type="predicted"/>
<comment type="subcellular location">
    <subcellularLocation>
        <location evidence="1">Nucleus</location>
    </subcellularLocation>
</comment>
<comment type="caution">
    <text evidence="7">The sequence shown here is derived from an EMBL/GenBank/DDBJ whole genome shotgun (WGS) entry which is preliminary data.</text>
</comment>
<dbReference type="SUPFAM" id="SSF57959">
    <property type="entry name" value="Leucine zipper domain"/>
    <property type="match status" value="1"/>
</dbReference>
<accession>A0A8K0J4A1</accession>
<protein>
    <recommendedName>
        <fullName evidence="6">BZIP domain-containing protein</fullName>
    </recommendedName>
</protein>
<dbReference type="InterPro" id="IPR004827">
    <property type="entry name" value="bZIP"/>
</dbReference>
<dbReference type="Gene3D" id="1.20.5.170">
    <property type="match status" value="1"/>
</dbReference>
<feature type="compositionally biased region" description="Basic and acidic residues" evidence="5">
    <location>
        <begin position="146"/>
        <end position="172"/>
    </location>
</feature>
<dbReference type="GO" id="GO:0003700">
    <property type="term" value="F:DNA-binding transcription factor activity"/>
    <property type="evidence" value="ECO:0007669"/>
    <property type="project" value="InterPro"/>
</dbReference>
<keyword evidence="4" id="KW-0539">Nucleus</keyword>
<dbReference type="Proteomes" id="UP000811619">
    <property type="component" value="Unassembled WGS sequence"/>
</dbReference>
<evidence type="ECO:0000256" key="2">
    <source>
        <dbReference type="ARBA" id="ARBA00023015"/>
    </source>
</evidence>
<dbReference type="InterPro" id="IPR046347">
    <property type="entry name" value="bZIP_sf"/>
</dbReference>